<keyword evidence="9" id="KW-0540">Nuclease</keyword>
<keyword evidence="4" id="KW-0572">Peptidoglycan-anchor</keyword>
<keyword evidence="6" id="KW-1133">Transmembrane helix</keyword>
<dbReference type="AlphaFoldDB" id="A0A150H9S2"/>
<evidence type="ECO:0000256" key="1">
    <source>
        <dbReference type="ARBA" id="ARBA00022512"/>
    </source>
</evidence>
<dbReference type="PRINTS" id="PR01607">
    <property type="entry name" value="APYRASEFAMLY"/>
</dbReference>
<dbReference type="PANTHER" id="PTHR11575">
    <property type="entry name" value="5'-NUCLEOTIDASE-RELATED"/>
    <property type="match status" value="1"/>
</dbReference>
<keyword evidence="9" id="KW-0255">Endonuclease</keyword>
<evidence type="ECO:0000256" key="6">
    <source>
        <dbReference type="SAM" id="Phobius"/>
    </source>
</evidence>
<dbReference type="Pfam" id="PF02872">
    <property type="entry name" value="5_nucleotid_C"/>
    <property type="match status" value="1"/>
</dbReference>
<dbReference type="Gene3D" id="3.60.21.10">
    <property type="match status" value="1"/>
</dbReference>
<comment type="caution">
    <text evidence="9">The sequence shown here is derived from an EMBL/GenBank/DDBJ whole genome shotgun (WGS) entry which is preliminary data.</text>
</comment>
<dbReference type="GO" id="GO:0009166">
    <property type="term" value="P:nucleotide catabolic process"/>
    <property type="evidence" value="ECO:0007669"/>
    <property type="project" value="InterPro"/>
</dbReference>
<dbReference type="PROSITE" id="PS50847">
    <property type="entry name" value="GRAM_POS_ANCHORING"/>
    <property type="match status" value="1"/>
</dbReference>
<feature type="compositionally biased region" description="Basic and acidic residues" evidence="5">
    <location>
        <begin position="652"/>
        <end position="685"/>
    </location>
</feature>
<keyword evidence="9" id="KW-0378">Hydrolase</keyword>
<keyword evidence="1" id="KW-0134">Cell wall</keyword>
<keyword evidence="6" id="KW-0812">Transmembrane</keyword>
<gene>
    <name evidence="9" type="primary">yhcR</name>
    <name evidence="9" type="ORF">Bravens_00728</name>
</gene>
<dbReference type="InterPro" id="IPR006179">
    <property type="entry name" value="5_nucleotidase/apyrase"/>
</dbReference>
<dbReference type="InterPro" id="IPR006311">
    <property type="entry name" value="TAT_signal"/>
</dbReference>
<sequence length="810" mass="85477">MLKARRALYGGAAAAVLVAPLGAMPVFAEAPEGTKLQVLGITDFHGRIADPDGQAMASTVENERAKAEGSSVLLSAGDNIGASTYVSSSQKDEPTIDYLNALGLDASAMGNHEYDRGFKDFSERVLAGEHKAEFPHLAANVYKKGTKELSEGVKDYEIIEKDGIKIAVIGVVTQETASLVSPSGVDMLDFGKTAEAVERTSKKIAELPEGEAPDVTIVQAHVGMNGSAEGDSCDAALGKSKEVKGILDAADDSVDAFFLGHTHVPVNCTYKKGENTVPVMQAGQYGKNVAAVNLTSKGDGNWTIDSQEIIDTKGQEASTEVIGKTGEIIKAATEKSNEIGKEVAGEIDEDITRAFEEDGQEDRGAESTLGNLVADALNEGTGLTQLEKSDFAITNPGGLRTDLKVDDIFNGEKPGEVTVAELNQVLPFANDHGVVSLKGSDVIQLFEEQWQPDGASRPFLHLGISKELEVIYDSKAERGKHVVSVKVNGEDIDPNKTYRVATLSFLAAGGDNFTAFANGKFEQSGLTDFEIWEAYFNARQDEGKKVKADKDERQADAALDVMKNGDLEVSIKHPSNKDDAFEIKAGTTEEISVQFNAKKKIEGPLQMTLDLPKGVSVDLGKHAVKDKKNVAQFDSVPEGKSEVKFKVTASKDAGKKDEPKAGGKVDGAEAASEGKADEGKAEPVKGPKMTATLIAAPNAGWWDNNPLPIGGKVEIPVNVLPADAPAEDKPEADKPEAGDKDKPEAGDKDKPEAGDKAKPEAGDKKPGAAANKPLPRTGTEVGLAAAAAVALLLTGAGALVLTRRKNADVN</sequence>
<dbReference type="SUPFAM" id="SSF56300">
    <property type="entry name" value="Metallo-dependent phosphatases"/>
    <property type="match status" value="1"/>
</dbReference>
<dbReference type="GO" id="GO:0008253">
    <property type="term" value="F:5'-nucleotidase activity"/>
    <property type="evidence" value="ECO:0007669"/>
    <property type="project" value="TreeGrafter"/>
</dbReference>
<keyword evidence="3 7" id="KW-0732">Signal</keyword>
<evidence type="ECO:0000259" key="8">
    <source>
        <dbReference type="PROSITE" id="PS50847"/>
    </source>
</evidence>
<organism evidence="9 10">
    <name type="scientific">Brevibacterium ravenspurgense</name>
    <dbReference type="NCBI Taxonomy" id="479117"/>
    <lineage>
        <taxon>Bacteria</taxon>
        <taxon>Bacillati</taxon>
        <taxon>Actinomycetota</taxon>
        <taxon>Actinomycetes</taxon>
        <taxon>Micrococcales</taxon>
        <taxon>Brevibacteriaceae</taxon>
        <taxon>Brevibacterium</taxon>
    </lineage>
</organism>
<keyword evidence="2" id="KW-0964">Secreted</keyword>
<dbReference type="Gene3D" id="3.90.780.10">
    <property type="entry name" value="5'-Nucleotidase, C-terminal domain"/>
    <property type="match status" value="1"/>
</dbReference>
<feature type="compositionally biased region" description="Basic and acidic residues" evidence="5">
    <location>
        <begin position="726"/>
        <end position="766"/>
    </location>
</feature>
<feature type="region of interest" description="Disordered" evidence="5">
    <location>
        <begin position="650"/>
        <end position="686"/>
    </location>
</feature>
<evidence type="ECO:0000256" key="2">
    <source>
        <dbReference type="ARBA" id="ARBA00022525"/>
    </source>
</evidence>
<feature type="signal peptide" evidence="7">
    <location>
        <begin position="1"/>
        <end position="28"/>
    </location>
</feature>
<dbReference type="InterPro" id="IPR004843">
    <property type="entry name" value="Calcineurin-like_PHP"/>
</dbReference>
<feature type="region of interest" description="Disordered" evidence="5">
    <location>
        <begin position="723"/>
        <end position="776"/>
    </location>
</feature>
<keyword evidence="6" id="KW-0472">Membrane</keyword>
<reference evidence="9 10" key="1">
    <citation type="submission" date="2016-01" db="EMBL/GenBank/DDBJ databases">
        <title>Use of Whole Genome Sequencing to ascertain that Brevibacterium massiliense (Roux, Raoult 2009) is a later heterotypic synonym of Brevibacterium ravenspurgense (Mages 2008).</title>
        <authorList>
            <person name="Bernier A.-M."/>
            <person name="Burdz T."/>
            <person name="Huynh C."/>
            <person name="Pachecho A.L."/>
            <person name="Wiebe D."/>
            <person name="Bonner C."/>
            <person name="Bernard K."/>
        </authorList>
    </citation>
    <scope>NUCLEOTIDE SEQUENCE [LARGE SCALE GENOMIC DNA]</scope>
    <source>
        <strain evidence="9 10">CCUG56047</strain>
    </source>
</reference>
<dbReference type="Proteomes" id="UP000243589">
    <property type="component" value="Unassembled WGS sequence"/>
</dbReference>
<dbReference type="Pfam" id="PF00149">
    <property type="entry name" value="Metallophos"/>
    <property type="match status" value="1"/>
</dbReference>
<feature type="transmembrane region" description="Helical" evidence="6">
    <location>
        <begin position="781"/>
        <end position="801"/>
    </location>
</feature>
<evidence type="ECO:0000256" key="5">
    <source>
        <dbReference type="SAM" id="MobiDB-lite"/>
    </source>
</evidence>
<dbReference type="InterPro" id="IPR036907">
    <property type="entry name" value="5'-Nucleotdase_C_sf"/>
</dbReference>
<accession>A0A150H9S2</accession>
<dbReference type="PANTHER" id="PTHR11575:SF24">
    <property type="entry name" value="5'-NUCLEOTIDASE"/>
    <property type="match status" value="1"/>
</dbReference>
<feature type="domain" description="Gram-positive cocci surface proteins LPxTG" evidence="8">
    <location>
        <begin position="774"/>
        <end position="810"/>
    </location>
</feature>
<evidence type="ECO:0000256" key="3">
    <source>
        <dbReference type="ARBA" id="ARBA00022729"/>
    </source>
</evidence>
<dbReference type="GO" id="GO:0004519">
    <property type="term" value="F:endonuclease activity"/>
    <property type="evidence" value="ECO:0007669"/>
    <property type="project" value="UniProtKB-KW"/>
</dbReference>
<dbReference type="PATRIC" id="fig|479117.4.peg.728"/>
<evidence type="ECO:0000256" key="7">
    <source>
        <dbReference type="SAM" id="SignalP"/>
    </source>
</evidence>
<keyword evidence="10" id="KW-1185">Reference proteome</keyword>
<evidence type="ECO:0000313" key="9">
    <source>
        <dbReference type="EMBL" id="KXZ58856.1"/>
    </source>
</evidence>
<evidence type="ECO:0000256" key="4">
    <source>
        <dbReference type="ARBA" id="ARBA00023088"/>
    </source>
</evidence>
<protein>
    <submittedName>
        <fullName evidence="9">Endonuclease YhcR</fullName>
        <ecNumber evidence="9">3.1.31.-</ecNumber>
    </submittedName>
</protein>
<dbReference type="PROSITE" id="PS51318">
    <property type="entry name" value="TAT"/>
    <property type="match status" value="1"/>
</dbReference>
<name>A0A150H9S2_9MICO</name>
<dbReference type="InterPro" id="IPR008334">
    <property type="entry name" value="5'-Nucleotdase_C"/>
</dbReference>
<dbReference type="InterPro" id="IPR029052">
    <property type="entry name" value="Metallo-depent_PP-like"/>
</dbReference>
<dbReference type="NCBIfam" id="TIGR01167">
    <property type="entry name" value="LPXTG_anchor"/>
    <property type="match status" value="1"/>
</dbReference>
<proteinExistence type="predicted"/>
<dbReference type="GO" id="GO:0030288">
    <property type="term" value="C:outer membrane-bounded periplasmic space"/>
    <property type="evidence" value="ECO:0007669"/>
    <property type="project" value="TreeGrafter"/>
</dbReference>
<dbReference type="RefSeq" id="WP_062020381.1">
    <property type="nucleotide sequence ID" value="NZ_LQQC01000008.1"/>
</dbReference>
<dbReference type="GO" id="GO:0008768">
    <property type="term" value="F:UDP-sugar diphosphatase activity"/>
    <property type="evidence" value="ECO:0007669"/>
    <property type="project" value="TreeGrafter"/>
</dbReference>
<dbReference type="EMBL" id="LQQC01000008">
    <property type="protein sequence ID" value="KXZ58856.1"/>
    <property type="molecule type" value="Genomic_DNA"/>
</dbReference>
<dbReference type="InterPro" id="IPR019931">
    <property type="entry name" value="LPXTG_anchor"/>
</dbReference>
<evidence type="ECO:0000313" key="10">
    <source>
        <dbReference type="Proteomes" id="UP000243589"/>
    </source>
</evidence>
<feature type="chain" id="PRO_5007562474" evidence="7">
    <location>
        <begin position="29"/>
        <end position="810"/>
    </location>
</feature>
<dbReference type="SUPFAM" id="SSF55816">
    <property type="entry name" value="5'-nucleotidase (syn. UDP-sugar hydrolase), C-terminal domain"/>
    <property type="match status" value="1"/>
</dbReference>
<dbReference type="EC" id="3.1.31.-" evidence="9"/>